<dbReference type="Proteomes" id="UP000265489">
    <property type="component" value="Unassembled WGS sequence"/>
</dbReference>
<dbReference type="Gene3D" id="3.40.50.10350">
    <property type="entry name" value="Glycerate kinase, domain 1"/>
    <property type="match status" value="1"/>
</dbReference>
<evidence type="ECO:0000313" key="6">
    <source>
        <dbReference type="Proteomes" id="UP000265489"/>
    </source>
</evidence>
<dbReference type="GO" id="GO:0031388">
    <property type="term" value="P:organic acid phosphorylation"/>
    <property type="evidence" value="ECO:0007669"/>
    <property type="project" value="UniProtKB-UniRule"/>
</dbReference>
<evidence type="ECO:0000256" key="2">
    <source>
        <dbReference type="ARBA" id="ARBA00022679"/>
    </source>
</evidence>
<organism evidence="5 6">
    <name type="scientific">Holdemanella biformis</name>
    <dbReference type="NCBI Taxonomy" id="1735"/>
    <lineage>
        <taxon>Bacteria</taxon>
        <taxon>Bacillati</taxon>
        <taxon>Bacillota</taxon>
        <taxon>Erysipelotrichia</taxon>
        <taxon>Erysipelotrichales</taxon>
        <taxon>Erysipelotrichaceae</taxon>
        <taxon>Holdemanella</taxon>
    </lineage>
</organism>
<comment type="similarity">
    <text evidence="1 4">Belongs to the glycerate kinase type-1 family.</text>
</comment>
<dbReference type="InterPro" id="IPR004381">
    <property type="entry name" value="Glycerate_kinase"/>
</dbReference>
<dbReference type="NCBIfam" id="TIGR00045">
    <property type="entry name" value="glycerate kinase"/>
    <property type="match status" value="1"/>
</dbReference>
<evidence type="ECO:0000313" key="5">
    <source>
        <dbReference type="EMBL" id="RGU93706.1"/>
    </source>
</evidence>
<evidence type="ECO:0000256" key="4">
    <source>
        <dbReference type="PIRNR" id="PIRNR006078"/>
    </source>
</evidence>
<gene>
    <name evidence="5" type="ORF">DWW32_01445</name>
</gene>
<dbReference type="GO" id="GO:0008887">
    <property type="term" value="F:glycerate kinase activity"/>
    <property type="evidence" value="ECO:0007669"/>
    <property type="project" value="UniProtKB-UniRule"/>
</dbReference>
<dbReference type="AlphaFoldDB" id="A0A395WE38"/>
<dbReference type="PANTHER" id="PTHR21599:SF0">
    <property type="entry name" value="GLYCERATE KINASE"/>
    <property type="match status" value="1"/>
</dbReference>
<protein>
    <submittedName>
        <fullName evidence="5">Glycerate kinase</fullName>
    </submittedName>
</protein>
<dbReference type="InterPro" id="IPR018197">
    <property type="entry name" value="Glycerate_kinase_RE-like"/>
</dbReference>
<keyword evidence="3 4" id="KW-0418">Kinase</keyword>
<dbReference type="InterPro" id="IPR036129">
    <property type="entry name" value="Glycerate_kinase_sf"/>
</dbReference>
<dbReference type="PIRSF" id="PIRSF006078">
    <property type="entry name" value="GlxK"/>
    <property type="match status" value="1"/>
</dbReference>
<keyword evidence="2 4" id="KW-0808">Transferase</keyword>
<dbReference type="InterPro" id="IPR018193">
    <property type="entry name" value="Glyc_kinase_flavodox-like_fold"/>
</dbReference>
<evidence type="ECO:0000256" key="3">
    <source>
        <dbReference type="ARBA" id="ARBA00022777"/>
    </source>
</evidence>
<accession>A0A395WE38</accession>
<dbReference type="SUPFAM" id="SSF110738">
    <property type="entry name" value="Glycerate kinase I"/>
    <property type="match status" value="1"/>
</dbReference>
<dbReference type="Pfam" id="PF02595">
    <property type="entry name" value="Gly_kinase"/>
    <property type="match status" value="1"/>
</dbReference>
<dbReference type="PANTHER" id="PTHR21599">
    <property type="entry name" value="GLYCERATE KINASE"/>
    <property type="match status" value="1"/>
</dbReference>
<name>A0A395WE38_9FIRM</name>
<dbReference type="RefSeq" id="WP_118324507.1">
    <property type="nucleotide sequence ID" value="NZ_CATXNH010000025.1"/>
</dbReference>
<sequence>MKIIVASDSFKGCMSSKEVEESIKKGILKANDAHEVLTFPMADGGEGTAMVFCNIIKGKMIDVLTTDAYGKNVFTKYCISQDGNLAVMDVASCIGLNMTPKEKRNPMIASSKGVGIMMKDALSRGCKKIIIGLGGSATNDGGMGVLSEFGVRFYNSKRELLVPSVYALSQIAFVDKRYARLPKDVEIICACDVKNHLLGKNGATYVFGKQKGIYLNQMSEVERGMAHYCMKLKQTFHVNVNEFEGSGAAGGIGSVLLGVMQAKRVSGIDLVVEYSGLKEHLQNADLVITGEGQTDAQTLYGKLPLGIAHLARSYSVPCVCLSGALGLGYQSLYDEGMIGIFSSADRAMSFQMALQTGSEKLEALAFSLTKFMDGIRK</sequence>
<comment type="caution">
    <text evidence="5">The sequence shown here is derived from an EMBL/GenBank/DDBJ whole genome shotgun (WGS) entry which is preliminary data.</text>
</comment>
<evidence type="ECO:0000256" key="1">
    <source>
        <dbReference type="ARBA" id="ARBA00006284"/>
    </source>
</evidence>
<dbReference type="EMBL" id="QRYQ01000002">
    <property type="protein sequence ID" value="RGU93706.1"/>
    <property type="molecule type" value="Genomic_DNA"/>
</dbReference>
<proteinExistence type="inferred from homology"/>
<dbReference type="Gene3D" id="3.90.1510.10">
    <property type="entry name" value="Glycerate kinase, domain 2"/>
    <property type="match status" value="1"/>
</dbReference>
<reference evidence="5 6" key="1">
    <citation type="submission" date="2018-08" db="EMBL/GenBank/DDBJ databases">
        <title>A genome reference for cultivated species of the human gut microbiota.</title>
        <authorList>
            <person name="Zou Y."/>
            <person name="Xue W."/>
            <person name="Luo G."/>
        </authorList>
    </citation>
    <scope>NUCLEOTIDE SEQUENCE [LARGE SCALE GENOMIC DNA]</scope>
    <source>
        <strain evidence="5 6">AF15-20</strain>
    </source>
</reference>
<dbReference type="GeneID" id="66578502"/>